<dbReference type="Gene3D" id="3.30.310.50">
    <property type="entry name" value="Alpha-D-phosphohexomutase, C-terminal domain"/>
    <property type="match status" value="1"/>
</dbReference>
<sequence length="92" mass="10005">MPISRAEIPADDAEALIDQLCQRWSGEHAVAKRDAGVEVTFATGSCYLVAEPDKLVVVVEAVEDEAHDQLEGEVDNTLDALRGVELDIVWEA</sequence>
<organism evidence="1 2">
    <name type="scientific">Halomonas alkalicola</name>
    <dbReference type="NCBI Taxonomy" id="1930622"/>
    <lineage>
        <taxon>Bacteria</taxon>
        <taxon>Pseudomonadati</taxon>
        <taxon>Pseudomonadota</taxon>
        <taxon>Gammaproteobacteria</taxon>
        <taxon>Oceanospirillales</taxon>
        <taxon>Halomonadaceae</taxon>
        <taxon>Halomonas</taxon>
    </lineage>
</organism>
<name>A0ABY9H1F0_9GAMM</name>
<proteinExistence type="predicted"/>
<evidence type="ECO:0000313" key="1">
    <source>
        <dbReference type="EMBL" id="WLI71996.1"/>
    </source>
</evidence>
<evidence type="ECO:0000313" key="2">
    <source>
        <dbReference type="Proteomes" id="UP001235344"/>
    </source>
</evidence>
<dbReference type="RefSeq" id="WP_169955895.1">
    <property type="nucleotide sequence ID" value="NZ_CP130143.1"/>
</dbReference>
<dbReference type="Pfam" id="PF09981">
    <property type="entry name" value="DUF2218"/>
    <property type="match status" value="1"/>
</dbReference>
<keyword evidence="2" id="KW-1185">Reference proteome</keyword>
<dbReference type="EMBL" id="CP131913">
    <property type="protein sequence ID" value="WLI71996.1"/>
    <property type="molecule type" value="Genomic_DNA"/>
</dbReference>
<gene>
    <name evidence="1" type="ORF">B6N23_09210</name>
</gene>
<reference evidence="1 2" key="1">
    <citation type="submission" date="2023-08" db="EMBL/GenBank/DDBJ databases">
        <title>Transcriptome Analysis of Halomonas alkalicola CICC 11012s to Identify the Genes Involved in Alkaline Tolerances.</title>
        <authorList>
            <person name="Zhai L."/>
        </authorList>
    </citation>
    <scope>NUCLEOTIDE SEQUENCE [LARGE SCALE GENOMIC DNA]</scope>
    <source>
        <strain evidence="1 2">CICC 11012s</strain>
    </source>
</reference>
<dbReference type="InterPro" id="IPR014543">
    <property type="entry name" value="UCP028291"/>
</dbReference>
<accession>A0ABY9H1F0</accession>
<protein>
    <submittedName>
        <fullName evidence="1">DUF2218 domain-containing protein</fullName>
    </submittedName>
</protein>
<dbReference type="Proteomes" id="UP001235344">
    <property type="component" value="Chromosome"/>
</dbReference>